<evidence type="ECO:0000256" key="2">
    <source>
        <dbReference type="ARBA" id="ARBA00022679"/>
    </source>
</evidence>
<dbReference type="InterPro" id="IPR005280">
    <property type="entry name" value="Homoserine_kinase_II"/>
</dbReference>
<organism evidence="11 12">
    <name type="scientific">Nitrosovibrio tenuis</name>
    <dbReference type="NCBI Taxonomy" id="1233"/>
    <lineage>
        <taxon>Bacteria</taxon>
        <taxon>Pseudomonadati</taxon>
        <taxon>Pseudomonadota</taxon>
        <taxon>Betaproteobacteria</taxon>
        <taxon>Nitrosomonadales</taxon>
        <taxon>Nitrosomonadaceae</taxon>
        <taxon>Nitrosovibrio</taxon>
    </lineage>
</organism>
<protein>
    <recommendedName>
        <fullName evidence="8 9">Homoserine kinase</fullName>
        <shortName evidence="8">HK</shortName>
        <shortName evidence="8">HSK</shortName>
        <ecNumber evidence="8 9">2.7.1.39</ecNumber>
    </recommendedName>
</protein>
<keyword evidence="6 8" id="KW-0067">ATP-binding</keyword>
<evidence type="ECO:0000256" key="7">
    <source>
        <dbReference type="ARBA" id="ARBA00038240"/>
    </source>
</evidence>
<dbReference type="GO" id="GO:0004413">
    <property type="term" value="F:homoserine kinase activity"/>
    <property type="evidence" value="ECO:0007669"/>
    <property type="project" value="UniProtKB-UniRule"/>
</dbReference>
<comment type="pathway">
    <text evidence="8">Amino-acid biosynthesis; L-threonine biosynthesis; L-threonine from L-aspartate: step 4/5.</text>
</comment>
<keyword evidence="12" id="KW-1185">Reference proteome</keyword>
<dbReference type="Proteomes" id="UP000198620">
    <property type="component" value="Unassembled WGS sequence"/>
</dbReference>
<dbReference type="Gene3D" id="3.90.1200.10">
    <property type="match status" value="1"/>
</dbReference>
<dbReference type="InterPro" id="IPR050249">
    <property type="entry name" value="Pseudomonas-type_ThrB"/>
</dbReference>
<evidence type="ECO:0000259" key="10">
    <source>
        <dbReference type="Pfam" id="PF01636"/>
    </source>
</evidence>
<dbReference type="OrthoDB" id="9777460at2"/>
<feature type="domain" description="Aminoglycoside phosphotransferase" evidence="10">
    <location>
        <begin position="27"/>
        <end position="253"/>
    </location>
</feature>
<keyword evidence="4 8" id="KW-0547">Nucleotide-binding</keyword>
<evidence type="ECO:0000256" key="4">
    <source>
        <dbReference type="ARBA" id="ARBA00022741"/>
    </source>
</evidence>
<dbReference type="Gene3D" id="3.30.200.20">
    <property type="entry name" value="Phosphorylase Kinase, domain 1"/>
    <property type="match status" value="1"/>
</dbReference>
<gene>
    <name evidence="8" type="primary">thrB</name>
    <name evidence="11" type="ORF">SAMN05216387_106115</name>
</gene>
<evidence type="ECO:0000256" key="6">
    <source>
        <dbReference type="ARBA" id="ARBA00022840"/>
    </source>
</evidence>
<keyword evidence="5 8" id="KW-0418">Kinase</keyword>
<dbReference type="PANTHER" id="PTHR21064:SF6">
    <property type="entry name" value="AMINOGLYCOSIDE PHOSPHOTRANSFERASE DOMAIN-CONTAINING PROTEIN"/>
    <property type="match status" value="1"/>
</dbReference>
<evidence type="ECO:0000256" key="1">
    <source>
        <dbReference type="ARBA" id="ARBA00022605"/>
    </source>
</evidence>
<dbReference type="STRING" id="1233.SAMN05216387_106115"/>
<dbReference type="NCBIfam" id="NF003558">
    <property type="entry name" value="PRK05231.1"/>
    <property type="match status" value="1"/>
</dbReference>
<dbReference type="CDD" id="cd05153">
    <property type="entry name" value="HomoserineK_II"/>
    <property type="match status" value="1"/>
</dbReference>
<name>A0A1H7NAK8_9PROT</name>
<keyword evidence="1 8" id="KW-0028">Amino-acid biosynthesis</keyword>
<dbReference type="EMBL" id="FOBH01000006">
    <property type="protein sequence ID" value="SEL20666.1"/>
    <property type="molecule type" value="Genomic_DNA"/>
</dbReference>
<evidence type="ECO:0000256" key="3">
    <source>
        <dbReference type="ARBA" id="ARBA00022697"/>
    </source>
</evidence>
<evidence type="ECO:0000313" key="11">
    <source>
        <dbReference type="EMBL" id="SEL20666.1"/>
    </source>
</evidence>
<dbReference type="HAMAP" id="MF_00301">
    <property type="entry name" value="Homoser_kinase_2"/>
    <property type="match status" value="1"/>
</dbReference>
<dbReference type="GO" id="GO:0009088">
    <property type="term" value="P:threonine biosynthetic process"/>
    <property type="evidence" value="ECO:0007669"/>
    <property type="project" value="UniProtKB-UniRule"/>
</dbReference>
<keyword evidence="2 8" id="KW-0808">Transferase</keyword>
<dbReference type="UniPathway" id="UPA00050">
    <property type="reaction ID" value="UER00064"/>
</dbReference>
<evidence type="ECO:0000313" key="12">
    <source>
        <dbReference type="Proteomes" id="UP000198620"/>
    </source>
</evidence>
<dbReference type="InterPro" id="IPR002575">
    <property type="entry name" value="Aminoglycoside_PTrfase"/>
</dbReference>
<keyword evidence="3 8" id="KW-0791">Threonine biosynthesis</keyword>
<dbReference type="SUPFAM" id="SSF56112">
    <property type="entry name" value="Protein kinase-like (PK-like)"/>
    <property type="match status" value="1"/>
</dbReference>
<evidence type="ECO:0000256" key="9">
    <source>
        <dbReference type="NCBIfam" id="TIGR00938"/>
    </source>
</evidence>
<proteinExistence type="inferred from homology"/>
<dbReference type="InterPro" id="IPR011009">
    <property type="entry name" value="Kinase-like_dom_sf"/>
</dbReference>
<evidence type="ECO:0000256" key="5">
    <source>
        <dbReference type="ARBA" id="ARBA00022777"/>
    </source>
</evidence>
<dbReference type="PANTHER" id="PTHR21064">
    <property type="entry name" value="AMINOGLYCOSIDE PHOSPHOTRANSFERASE DOMAIN-CONTAINING PROTEIN-RELATED"/>
    <property type="match status" value="1"/>
</dbReference>
<sequence>MSVFTTVTPHQLSVWLKKYSLGTLIDLQGISSGIENTNYFVTTSHGKYVLTLFEKLTSSELPYYLNLMAHLSRHGIPCPSPVADLDNKFLGELNGKPASIVTCLPGKSQEHPGLLQCAEVGDLLANMHLCGFSYPEKMENLRGPKWWKAAALAVMPYLTMEEAAVLREELRFQSSYRLEELPRGVIHADLFRDNVLFNNGALGGVIDFYFACDDVLLYDLAITANDWCLDKNAELDAERTSSLLQAYHRTRPLIDAERSAWPVMLRAAALRFWLSRLHDYHLPRMGELTHVKDPTHFMHILKNHAASHSQLGKVWV</sequence>
<dbReference type="NCBIfam" id="TIGR00938">
    <property type="entry name" value="thrB_alt"/>
    <property type="match status" value="1"/>
</dbReference>
<dbReference type="Pfam" id="PF01636">
    <property type="entry name" value="APH"/>
    <property type="match status" value="1"/>
</dbReference>
<dbReference type="GO" id="GO:0005524">
    <property type="term" value="F:ATP binding"/>
    <property type="evidence" value="ECO:0007669"/>
    <property type="project" value="UniProtKB-KW"/>
</dbReference>
<comment type="catalytic activity">
    <reaction evidence="8">
        <text>L-homoserine + ATP = O-phospho-L-homoserine + ADP + H(+)</text>
        <dbReference type="Rhea" id="RHEA:13985"/>
        <dbReference type="ChEBI" id="CHEBI:15378"/>
        <dbReference type="ChEBI" id="CHEBI:30616"/>
        <dbReference type="ChEBI" id="CHEBI:57476"/>
        <dbReference type="ChEBI" id="CHEBI:57590"/>
        <dbReference type="ChEBI" id="CHEBI:456216"/>
        <dbReference type="EC" id="2.7.1.39"/>
    </reaction>
</comment>
<evidence type="ECO:0000256" key="8">
    <source>
        <dbReference type="HAMAP-Rule" id="MF_00301"/>
    </source>
</evidence>
<dbReference type="AlphaFoldDB" id="A0A1H7NAK8"/>
<dbReference type="EC" id="2.7.1.39" evidence="8 9"/>
<accession>A0A1H7NAK8</accession>
<reference evidence="11 12" key="1">
    <citation type="submission" date="2016-10" db="EMBL/GenBank/DDBJ databases">
        <authorList>
            <person name="de Groot N.N."/>
        </authorList>
    </citation>
    <scope>NUCLEOTIDE SEQUENCE [LARGE SCALE GENOMIC DNA]</scope>
    <source>
        <strain evidence="11 12">Nv1</strain>
    </source>
</reference>
<comment type="similarity">
    <text evidence="7 8">Belongs to the pseudomonas-type ThrB family.</text>
</comment>
<dbReference type="RefSeq" id="WP_090828756.1">
    <property type="nucleotide sequence ID" value="NZ_FOBH01000006.1"/>
</dbReference>